<accession>A0A430FM30</accession>
<sequence>MQIALAKQQASSAVKSLRDKSLLDEVPKKLIAQKTGVDRNTVTHRLRSSDMLLSAFLGTARAIGADPVKVLDSAIKSTQEQEMETSA</sequence>
<dbReference type="Proteomes" id="UP000287533">
    <property type="component" value="Unassembled WGS sequence"/>
</dbReference>
<dbReference type="AlphaFoldDB" id="A0A430FM30"/>
<reference evidence="1 2" key="1">
    <citation type="submission" date="2018-09" db="EMBL/GenBank/DDBJ databases">
        <title>Characterization of the phylogenetic diversity of five novel species belonging to the genus Bifidobacterium.</title>
        <authorList>
            <person name="Lugli G.A."/>
            <person name="Duranti S."/>
            <person name="Milani C."/>
        </authorList>
    </citation>
    <scope>NUCLEOTIDE SEQUENCE [LARGE SCALE GENOMIC DNA]</scope>
    <source>
        <strain evidence="1 2">2034B</strain>
    </source>
</reference>
<name>A0A430FM30_9BIFI</name>
<dbReference type="RefSeq" id="WP_125979271.1">
    <property type="nucleotide sequence ID" value="NZ_QXGL01000001.1"/>
</dbReference>
<protein>
    <submittedName>
        <fullName evidence="1">Uncharacterized protein</fullName>
    </submittedName>
</protein>
<evidence type="ECO:0000313" key="1">
    <source>
        <dbReference type="EMBL" id="RSX53975.1"/>
    </source>
</evidence>
<dbReference type="EMBL" id="QXGL01000001">
    <property type="protein sequence ID" value="RSX53975.1"/>
    <property type="molecule type" value="Genomic_DNA"/>
</dbReference>
<comment type="caution">
    <text evidence="1">The sequence shown here is derived from an EMBL/GenBank/DDBJ whole genome shotgun (WGS) entry which is preliminary data.</text>
</comment>
<gene>
    <name evidence="1" type="ORF">D2E25_0281</name>
</gene>
<proteinExistence type="predicted"/>
<organism evidence="1 2">
    <name type="scientific">Bifidobacterium goeldii</name>
    <dbReference type="NCBI Taxonomy" id="2306975"/>
    <lineage>
        <taxon>Bacteria</taxon>
        <taxon>Bacillati</taxon>
        <taxon>Actinomycetota</taxon>
        <taxon>Actinomycetes</taxon>
        <taxon>Bifidobacteriales</taxon>
        <taxon>Bifidobacteriaceae</taxon>
        <taxon>Bifidobacterium</taxon>
    </lineage>
</organism>
<dbReference type="OrthoDB" id="9890272at2"/>
<evidence type="ECO:0000313" key="2">
    <source>
        <dbReference type="Proteomes" id="UP000287533"/>
    </source>
</evidence>
<keyword evidence="2" id="KW-1185">Reference proteome</keyword>